<dbReference type="Pfam" id="PF06953">
    <property type="entry name" value="ArsD"/>
    <property type="match status" value="1"/>
</dbReference>
<dbReference type="GO" id="GO:0045892">
    <property type="term" value="P:negative regulation of DNA-templated transcription"/>
    <property type="evidence" value="ECO:0007669"/>
    <property type="project" value="InterPro"/>
</dbReference>
<protein>
    <submittedName>
        <fullName evidence="1">ArsD</fullName>
    </submittedName>
</protein>
<evidence type="ECO:0000313" key="1">
    <source>
        <dbReference type="EMBL" id="ACL68352.1"/>
    </source>
</evidence>
<dbReference type="GO" id="GO:0046685">
    <property type="term" value="P:response to arsenic-containing substance"/>
    <property type="evidence" value="ECO:0007669"/>
    <property type="project" value="InterPro"/>
</dbReference>
<dbReference type="GO" id="GO:0003677">
    <property type="term" value="F:DNA binding"/>
    <property type="evidence" value="ECO:0007669"/>
    <property type="project" value="InterPro"/>
</dbReference>
<organism evidence="1">
    <name type="scientific">Bacillus sp. UWC</name>
    <dbReference type="NCBI Taxonomy" id="588582"/>
    <lineage>
        <taxon>Bacteria</taxon>
        <taxon>Bacillati</taxon>
        <taxon>Bacillota</taxon>
        <taxon>Bacilli</taxon>
        <taxon>Bacillales</taxon>
        <taxon>Bacillaceae</taxon>
        <taxon>Bacillus</taxon>
    </lineage>
</organism>
<dbReference type="NCBIfam" id="NF033727">
    <property type="entry name" value="chaperon_ArsD"/>
    <property type="match status" value="1"/>
</dbReference>
<gene>
    <name evidence="1" type="primary">arsD</name>
</gene>
<name>B8YJN1_9BACI</name>
<sequence>MKKIEIFEQAMCCPTGVCGPAIDPELLRMSFIMNNLKNTNVSAERFNLTNHPDMFIDNKAVNDLLMNNGMDSLPATFVDGELVLKGNYPTTVQFAEWSGLSEDELLKKPKVRLSIGVNK</sequence>
<dbReference type="EMBL" id="FJ542199">
    <property type="protein sequence ID" value="ACL68352.1"/>
    <property type="molecule type" value="Genomic_DNA"/>
</dbReference>
<accession>B8YJN1</accession>
<dbReference type="Gene3D" id="3.40.30.10">
    <property type="entry name" value="Glutaredoxin"/>
    <property type="match status" value="1"/>
</dbReference>
<dbReference type="AlphaFoldDB" id="B8YJN1"/>
<reference evidence="1" key="1">
    <citation type="submission" date="2008-12" db="EMBL/GenBank/DDBJ databases">
        <title>Identification of Arsenic Resistance Genes in Microorganisms from Maturing Fly Ash-Acid Mine Drainage Neutralized Solids.</title>
        <authorList>
            <person name="Musingarimi W."/>
            <person name="Tuffin M.I."/>
            <person name="Cowan D.A."/>
        </authorList>
    </citation>
    <scope>NUCLEOTIDE SEQUENCE</scope>
    <source>
        <strain evidence="1">UWC</strain>
    </source>
</reference>
<proteinExistence type="predicted"/>
<dbReference type="InterPro" id="IPR010712">
    <property type="entry name" value="Arsenical-R_ArsD"/>
</dbReference>